<dbReference type="AlphaFoldDB" id="A0A930HKZ9"/>
<sequence>MIDKTKLALTLFLVIVAIITCINPIYPDEQLLQHIGTVLLLIPLITDIFKKKMPMLAFAGMVCFTLLHIIGARYIYSYVPYKEVAVSLGIVGTDFFQDSRNHYDRLVHFSFGLLLFPYLVYICRNYFKQQSSISIIMAWLMVQTGSMIYEMFEWLLTVMMTANDAENYNGQQGDIWDPQKDMGLALLGSTIMLLFYYVFGCARKRRRE</sequence>
<proteinExistence type="predicted"/>
<feature type="transmembrane region" description="Helical" evidence="1">
    <location>
        <begin position="56"/>
        <end position="76"/>
    </location>
</feature>
<evidence type="ECO:0000313" key="3">
    <source>
        <dbReference type="Proteomes" id="UP000771736"/>
    </source>
</evidence>
<feature type="transmembrane region" description="Helical" evidence="1">
    <location>
        <begin position="7"/>
        <end position="25"/>
    </location>
</feature>
<keyword evidence="1" id="KW-0472">Membrane</keyword>
<accession>A0A930HKZ9</accession>
<keyword evidence="1" id="KW-0812">Transmembrane</keyword>
<evidence type="ECO:0000256" key="1">
    <source>
        <dbReference type="SAM" id="Phobius"/>
    </source>
</evidence>
<feature type="transmembrane region" description="Helical" evidence="1">
    <location>
        <begin position="182"/>
        <end position="199"/>
    </location>
</feature>
<dbReference type="Proteomes" id="UP000771736">
    <property type="component" value="Unassembled WGS sequence"/>
</dbReference>
<comment type="caution">
    <text evidence="2">The sequence shown here is derived from an EMBL/GenBank/DDBJ whole genome shotgun (WGS) entry which is preliminary data.</text>
</comment>
<keyword evidence="1" id="KW-1133">Transmembrane helix</keyword>
<gene>
    <name evidence="2" type="ORF">HXN26_02640</name>
</gene>
<name>A0A930HKZ9_9BACT</name>
<feature type="transmembrane region" description="Helical" evidence="1">
    <location>
        <begin position="106"/>
        <end position="123"/>
    </location>
</feature>
<reference evidence="2" key="1">
    <citation type="submission" date="2020-04" db="EMBL/GenBank/DDBJ databases">
        <title>Deep metagenomics examines the oral microbiome during advanced dental caries in children, revealing novel taxa and co-occurrences with host molecules.</title>
        <authorList>
            <person name="Baker J.L."/>
            <person name="Morton J.T."/>
            <person name="Dinis M."/>
            <person name="Alvarez R."/>
            <person name="Tran N.C."/>
            <person name="Knight R."/>
            <person name="Edlund A."/>
        </authorList>
    </citation>
    <scope>NUCLEOTIDE SEQUENCE</scope>
    <source>
        <strain evidence="2">JCVI_44_bin.5</strain>
    </source>
</reference>
<dbReference type="Pfam" id="PF09997">
    <property type="entry name" value="DUF2238"/>
    <property type="match status" value="1"/>
</dbReference>
<feature type="transmembrane region" description="Helical" evidence="1">
    <location>
        <begin position="135"/>
        <end position="162"/>
    </location>
</feature>
<dbReference type="InterPro" id="IPR014509">
    <property type="entry name" value="YjdF-like"/>
</dbReference>
<protein>
    <submittedName>
        <fullName evidence="2">DUF2238 domain-containing protein</fullName>
    </submittedName>
</protein>
<dbReference type="EMBL" id="JABZSJ010000007">
    <property type="protein sequence ID" value="MBF1383744.1"/>
    <property type="molecule type" value="Genomic_DNA"/>
</dbReference>
<dbReference type="RefSeq" id="WP_273158485.1">
    <property type="nucleotide sequence ID" value="NZ_JABZSJ010000007.1"/>
</dbReference>
<feature type="transmembrane region" description="Helical" evidence="1">
    <location>
        <begin position="31"/>
        <end position="49"/>
    </location>
</feature>
<organism evidence="2 3">
    <name type="scientific">Prevotella aurantiaca</name>
    <dbReference type="NCBI Taxonomy" id="596085"/>
    <lineage>
        <taxon>Bacteria</taxon>
        <taxon>Pseudomonadati</taxon>
        <taxon>Bacteroidota</taxon>
        <taxon>Bacteroidia</taxon>
        <taxon>Bacteroidales</taxon>
        <taxon>Prevotellaceae</taxon>
        <taxon>Prevotella</taxon>
    </lineage>
</organism>
<evidence type="ECO:0000313" key="2">
    <source>
        <dbReference type="EMBL" id="MBF1383744.1"/>
    </source>
</evidence>